<dbReference type="HOGENOM" id="CLU_075662_2_0_0"/>
<dbReference type="InParanoid" id="E8QX38"/>
<name>E8QX38_ISOPI</name>
<dbReference type="PANTHER" id="PTHR36529:SF1">
    <property type="entry name" value="GLYCOSYLTRANSFERASE"/>
    <property type="match status" value="1"/>
</dbReference>
<dbReference type="Gene3D" id="3.90.550.10">
    <property type="entry name" value="Spore Coat Polysaccharide Biosynthesis Protein SpsA, Chain A"/>
    <property type="match status" value="1"/>
</dbReference>
<gene>
    <name evidence="2" type="ordered locus">Isop_0274</name>
</gene>
<feature type="region of interest" description="Disordered" evidence="1">
    <location>
        <begin position="1"/>
        <end position="22"/>
    </location>
</feature>
<dbReference type="Pfam" id="PF09837">
    <property type="entry name" value="DUF2064"/>
    <property type="match status" value="1"/>
</dbReference>
<dbReference type="InterPro" id="IPR018641">
    <property type="entry name" value="Trfase_1_rSAM/seldom-assoc"/>
</dbReference>
<dbReference type="eggNOG" id="COG3222">
    <property type="taxonomic scope" value="Bacteria"/>
</dbReference>
<dbReference type="Proteomes" id="UP000008631">
    <property type="component" value="Chromosome"/>
</dbReference>
<dbReference type="PANTHER" id="PTHR36529">
    <property type="entry name" value="SLL1095 PROTEIN"/>
    <property type="match status" value="1"/>
</dbReference>
<dbReference type="STRING" id="575540.Isop_0274"/>
<keyword evidence="3" id="KW-1185">Reference proteome</keyword>
<dbReference type="EMBL" id="CP002353">
    <property type="protein sequence ID" value="ADV60871.1"/>
    <property type="molecule type" value="Genomic_DNA"/>
</dbReference>
<evidence type="ECO:0008006" key="4">
    <source>
        <dbReference type="Google" id="ProtNLM"/>
    </source>
</evidence>
<dbReference type="InterPro" id="IPR029044">
    <property type="entry name" value="Nucleotide-diphossugar_trans"/>
</dbReference>
<dbReference type="SUPFAM" id="SSF53448">
    <property type="entry name" value="Nucleotide-diphospho-sugar transferases"/>
    <property type="match status" value="1"/>
</dbReference>
<reference evidence="2 3" key="2">
    <citation type="journal article" date="2011" name="Stand. Genomic Sci.">
        <title>Complete genome sequence of Isosphaera pallida type strain (IS1B).</title>
        <authorList>
            <consortium name="US DOE Joint Genome Institute (JGI-PGF)"/>
            <person name="Goker M."/>
            <person name="Cleland D."/>
            <person name="Saunders E."/>
            <person name="Lapidus A."/>
            <person name="Nolan M."/>
            <person name="Lucas S."/>
            <person name="Hammon N."/>
            <person name="Deshpande S."/>
            <person name="Cheng J.F."/>
            <person name="Tapia R."/>
            <person name="Han C."/>
            <person name="Goodwin L."/>
            <person name="Pitluck S."/>
            <person name="Liolios K."/>
            <person name="Pagani I."/>
            <person name="Ivanova N."/>
            <person name="Mavromatis K."/>
            <person name="Pati A."/>
            <person name="Chen A."/>
            <person name="Palaniappan K."/>
            <person name="Land M."/>
            <person name="Hauser L."/>
            <person name="Chang Y.J."/>
            <person name="Jeffries C.D."/>
            <person name="Detter J.C."/>
            <person name="Beck B."/>
            <person name="Woyke T."/>
            <person name="Bristow J."/>
            <person name="Eisen J.A."/>
            <person name="Markowitz V."/>
            <person name="Hugenholtz P."/>
            <person name="Kyrpides N.C."/>
            <person name="Klenk H.P."/>
        </authorList>
    </citation>
    <scope>NUCLEOTIDE SEQUENCE [LARGE SCALE GENOMIC DNA]</scope>
    <source>
        <strain evidence="3">ATCC 43644 / DSM 9630 / IS1B</strain>
    </source>
</reference>
<evidence type="ECO:0000313" key="2">
    <source>
        <dbReference type="EMBL" id="ADV60871.1"/>
    </source>
</evidence>
<evidence type="ECO:0000256" key="1">
    <source>
        <dbReference type="SAM" id="MobiDB-lite"/>
    </source>
</evidence>
<proteinExistence type="predicted"/>
<organism evidence="2 3">
    <name type="scientific">Isosphaera pallida (strain ATCC 43644 / DSM 9630 / IS1B)</name>
    <dbReference type="NCBI Taxonomy" id="575540"/>
    <lineage>
        <taxon>Bacteria</taxon>
        <taxon>Pseudomonadati</taxon>
        <taxon>Planctomycetota</taxon>
        <taxon>Planctomycetia</taxon>
        <taxon>Isosphaerales</taxon>
        <taxon>Isosphaeraceae</taxon>
        <taxon>Isosphaera</taxon>
    </lineage>
</organism>
<dbReference type="RefSeq" id="WP_013563160.1">
    <property type="nucleotide sequence ID" value="NC_014962.1"/>
</dbReference>
<feature type="compositionally biased region" description="Pro residues" evidence="1">
    <location>
        <begin position="7"/>
        <end position="19"/>
    </location>
</feature>
<dbReference type="NCBIfam" id="TIGR04282">
    <property type="entry name" value="glyco_like_cofC"/>
    <property type="match status" value="1"/>
</dbReference>
<protein>
    <recommendedName>
        <fullName evidence="4">Glycosyltransferase</fullName>
    </recommendedName>
</protein>
<accession>E8QX38</accession>
<dbReference type="KEGG" id="ipa:Isop_0274"/>
<evidence type="ECO:0000313" key="3">
    <source>
        <dbReference type="Proteomes" id="UP000008631"/>
    </source>
</evidence>
<sequence>MSDSPSSPRPSSAPSPWPPTAEDGVLAVFAKRPDPGAVKTRLADVVGANEAAALAEAMLLDLTELWSDPRLWPLEARKVVVFDPPDAGPWFDQRLGPDWALQPQEPGDLGRRMRGFLEAEFAEGRRRILLIGSDAPHLEPSWVVTAFMTLAHRDLVIGPAADGGYVLLGARDRVPPIFDQIDWGSQQVLNQTLDHLETAEGRTFSLGLLPVGFDVDRVEEAVALRGLLRGLRRAGADHRLLRVEAWLERMQIAANMG</sequence>
<reference key="1">
    <citation type="submission" date="2010-11" db="EMBL/GenBank/DDBJ databases">
        <title>The complete sequence of chromosome of Isophaera pallida ATCC 43644.</title>
        <authorList>
            <consortium name="US DOE Joint Genome Institute (JGI-PGF)"/>
            <person name="Lucas S."/>
            <person name="Copeland A."/>
            <person name="Lapidus A."/>
            <person name="Bruce D."/>
            <person name="Goodwin L."/>
            <person name="Pitluck S."/>
            <person name="Kyrpides N."/>
            <person name="Mavromatis K."/>
            <person name="Pagani I."/>
            <person name="Ivanova N."/>
            <person name="Saunders E."/>
            <person name="Brettin T."/>
            <person name="Detter J.C."/>
            <person name="Han C."/>
            <person name="Tapia R."/>
            <person name="Land M."/>
            <person name="Hauser L."/>
            <person name="Markowitz V."/>
            <person name="Cheng J.-F."/>
            <person name="Hugenholtz P."/>
            <person name="Woyke T."/>
            <person name="Wu D."/>
            <person name="Eisen J.A."/>
        </authorList>
    </citation>
    <scope>NUCLEOTIDE SEQUENCE</scope>
    <source>
        <strain>ATCC 43644</strain>
    </source>
</reference>
<dbReference type="AlphaFoldDB" id="E8QX38"/>